<keyword evidence="3" id="KW-1185">Reference proteome</keyword>
<gene>
    <name evidence="2" type="ORF">QE152_g166</name>
</gene>
<evidence type="ECO:0000313" key="2">
    <source>
        <dbReference type="EMBL" id="KAK9759150.1"/>
    </source>
</evidence>
<sequence>MQQVGVNVMNKVIHASRGYRFNDFKEKKNLADDAATSCEYKRFIGTSPKLPSQIARNYQQKNVRANDDPAVYDDELIN</sequence>
<dbReference type="Proteomes" id="UP001458880">
    <property type="component" value="Unassembled WGS sequence"/>
</dbReference>
<reference evidence="2 3" key="1">
    <citation type="journal article" date="2024" name="BMC Genomics">
        <title>De novo assembly and annotation of Popillia japonica's genome with initial clues to its potential as an invasive pest.</title>
        <authorList>
            <person name="Cucini C."/>
            <person name="Boschi S."/>
            <person name="Funari R."/>
            <person name="Cardaioli E."/>
            <person name="Iannotti N."/>
            <person name="Marturano G."/>
            <person name="Paoli F."/>
            <person name="Bruttini M."/>
            <person name="Carapelli A."/>
            <person name="Frati F."/>
            <person name="Nardi F."/>
        </authorList>
    </citation>
    <scope>NUCLEOTIDE SEQUENCE [LARGE SCALE GENOMIC DNA]</scope>
    <source>
        <strain evidence="2">DMR45628</strain>
    </source>
</reference>
<protein>
    <submittedName>
        <fullName evidence="2">Uncharacterized protein</fullName>
    </submittedName>
</protein>
<name>A0AAW1NMG2_POPJA</name>
<dbReference type="AlphaFoldDB" id="A0AAW1NMG2"/>
<comment type="caution">
    <text evidence="2">The sequence shown here is derived from an EMBL/GenBank/DDBJ whole genome shotgun (WGS) entry which is preliminary data.</text>
</comment>
<feature type="region of interest" description="Disordered" evidence="1">
    <location>
        <begin position="58"/>
        <end position="78"/>
    </location>
</feature>
<evidence type="ECO:0000313" key="3">
    <source>
        <dbReference type="Proteomes" id="UP001458880"/>
    </source>
</evidence>
<dbReference type="EMBL" id="JASPKY010000001">
    <property type="protein sequence ID" value="KAK9759150.1"/>
    <property type="molecule type" value="Genomic_DNA"/>
</dbReference>
<organism evidence="2 3">
    <name type="scientific">Popillia japonica</name>
    <name type="common">Japanese beetle</name>
    <dbReference type="NCBI Taxonomy" id="7064"/>
    <lineage>
        <taxon>Eukaryota</taxon>
        <taxon>Metazoa</taxon>
        <taxon>Ecdysozoa</taxon>
        <taxon>Arthropoda</taxon>
        <taxon>Hexapoda</taxon>
        <taxon>Insecta</taxon>
        <taxon>Pterygota</taxon>
        <taxon>Neoptera</taxon>
        <taxon>Endopterygota</taxon>
        <taxon>Coleoptera</taxon>
        <taxon>Polyphaga</taxon>
        <taxon>Scarabaeiformia</taxon>
        <taxon>Scarabaeidae</taxon>
        <taxon>Rutelinae</taxon>
        <taxon>Popillia</taxon>
    </lineage>
</organism>
<evidence type="ECO:0000256" key="1">
    <source>
        <dbReference type="SAM" id="MobiDB-lite"/>
    </source>
</evidence>
<accession>A0AAW1NMG2</accession>
<proteinExistence type="predicted"/>